<dbReference type="Pfam" id="PF11951">
    <property type="entry name" value="Fungal_trans_2"/>
    <property type="match status" value="1"/>
</dbReference>
<proteinExistence type="predicted"/>
<feature type="compositionally biased region" description="Basic and acidic residues" evidence="3">
    <location>
        <begin position="640"/>
        <end position="651"/>
    </location>
</feature>
<feature type="region of interest" description="Disordered" evidence="3">
    <location>
        <begin position="640"/>
        <end position="673"/>
    </location>
</feature>
<dbReference type="InterPro" id="IPR001138">
    <property type="entry name" value="Zn2Cys6_DnaBD"/>
</dbReference>
<evidence type="ECO:0000313" key="5">
    <source>
        <dbReference type="EMBL" id="KAL0632369.1"/>
    </source>
</evidence>
<name>A0ABR3G8T7_9PEZI</name>
<comment type="subcellular location">
    <subcellularLocation>
        <location evidence="1">Nucleus</location>
    </subcellularLocation>
</comment>
<dbReference type="CDD" id="cd12148">
    <property type="entry name" value="fungal_TF_MHR"/>
    <property type="match status" value="1"/>
</dbReference>
<dbReference type="InterPro" id="IPR021858">
    <property type="entry name" value="Fun_TF"/>
</dbReference>
<dbReference type="PROSITE" id="PS50048">
    <property type="entry name" value="ZN2_CY6_FUNGAL_2"/>
    <property type="match status" value="1"/>
</dbReference>
<feature type="compositionally biased region" description="Low complexity" evidence="3">
    <location>
        <begin position="860"/>
        <end position="877"/>
    </location>
</feature>
<feature type="region of interest" description="Disordered" evidence="3">
    <location>
        <begin position="800"/>
        <end position="898"/>
    </location>
</feature>
<dbReference type="SUPFAM" id="SSF57701">
    <property type="entry name" value="Zn2/Cys6 DNA-binding domain"/>
    <property type="match status" value="1"/>
</dbReference>
<evidence type="ECO:0000256" key="2">
    <source>
        <dbReference type="ARBA" id="ARBA00023242"/>
    </source>
</evidence>
<feature type="compositionally biased region" description="Low complexity" evidence="3">
    <location>
        <begin position="42"/>
        <end position="52"/>
    </location>
</feature>
<feature type="region of interest" description="Disordered" evidence="3">
    <location>
        <begin position="1"/>
        <end position="58"/>
    </location>
</feature>
<protein>
    <recommendedName>
        <fullName evidence="4">Zn(2)-C6 fungal-type domain-containing protein</fullName>
    </recommendedName>
</protein>
<feature type="domain" description="Zn(2)-C6 fungal-type" evidence="4">
    <location>
        <begin position="61"/>
        <end position="89"/>
    </location>
</feature>
<feature type="region of interest" description="Disordered" evidence="3">
    <location>
        <begin position="380"/>
        <end position="418"/>
    </location>
</feature>
<organism evidence="5 6">
    <name type="scientific">Discina gigas</name>
    <dbReference type="NCBI Taxonomy" id="1032678"/>
    <lineage>
        <taxon>Eukaryota</taxon>
        <taxon>Fungi</taxon>
        <taxon>Dikarya</taxon>
        <taxon>Ascomycota</taxon>
        <taxon>Pezizomycotina</taxon>
        <taxon>Pezizomycetes</taxon>
        <taxon>Pezizales</taxon>
        <taxon>Discinaceae</taxon>
        <taxon>Discina</taxon>
    </lineage>
</organism>
<keyword evidence="6" id="KW-1185">Reference proteome</keyword>
<keyword evidence="2" id="KW-0539">Nucleus</keyword>
<feature type="compositionally biased region" description="Polar residues" evidence="3">
    <location>
        <begin position="235"/>
        <end position="247"/>
    </location>
</feature>
<feature type="region of interest" description="Disordered" evidence="3">
    <location>
        <begin position="206"/>
        <end position="340"/>
    </location>
</feature>
<dbReference type="Pfam" id="PF00172">
    <property type="entry name" value="Zn_clus"/>
    <property type="match status" value="1"/>
</dbReference>
<feature type="compositionally biased region" description="Low complexity" evidence="3">
    <location>
        <begin position="653"/>
        <end position="673"/>
    </location>
</feature>
<evidence type="ECO:0000256" key="3">
    <source>
        <dbReference type="SAM" id="MobiDB-lite"/>
    </source>
</evidence>
<dbReference type="CDD" id="cd00067">
    <property type="entry name" value="GAL4"/>
    <property type="match status" value="1"/>
</dbReference>
<comment type="caution">
    <text evidence="5">The sequence shown here is derived from an EMBL/GenBank/DDBJ whole genome shotgun (WGS) entry which is preliminary data.</text>
</comment>
<feature type="compositionally biased region" description="Acidic residues" evidence="3">
    <location>
        <begin position="391"/>
        <end position="418"/>
    </location>
</feature>
<dbReference type="PANTHER" id="PTHR37534">
    <property type="entry name" value="TRANSCRIPTIONAL ACTIVATOR PROTEIN UGA3"/>
    <property type="match status" value="1"/>
</dbReference>
<dbReference type="PANTHER" id="PTHR37534:SF23">
    <property type="entry name" value="ZN(II)2CYS6 TRANSCRIPTION FACTOR (EUROFUNG)"/>
    <property type="match status" value="1"/>
</dbReference>
<dbReference type="Proteomes" id="UP001447188">
    <property type="component" value="Unassembled WGS sequence"/>
</dbReference>
<dbReference type="InterPro" id="IPR036864">
    <property type="entry name" value="Zn2-C6_fun-type_DNA-bd_sf"/>
</dbReference>
<feature type="compositionally biased region" description="Polar residues" evidence="3">
    <location>
        <begin position="282"/>
        <end position="305"/>
    </location>
</feature>
<dbReference type="Gene3D" id="4.10.240.10">
    <property type="entry name" value="Zn(2)-C6 fungal-type DNA-binding domain"/>
    <property type="match status" value="1"/>
</dbReference>
<dbReference type="EMBL" id="JBBBZM010000173">
    <property type="protein sequence ID" value="KAL0632369.1"/>
    <property type="molecule type" value="Genomic_DNA"/>
</dbReference>
<accession>A0ABR3G8T7</accession>
<feature type="compositionally biased region" description="Polar residues" evidence="3">
    <location>
        <begin position="1"/>
        <end position="15"/>
    </location>
</feature>
<reference evidence="5 6" key="1">
    <citation type="submission" date="2024-02" db="EMBL/GenBank/DDBJ databases">
        <title>Discinaceae phylogenomics.</title>
        <authorList>
            <person name="Dirks A.C."/>
            <person name="James T.Y."/>
        </authorList>
    </citation>
    <scope>NUCLEOTIDE SEQUENCE [LARGE SCALE GENOMIC DNA]</scope>
    <source>
        <strain evidence="5 6">ACD0624</strain>
    </source>
</reference>
<feature type="compositionally biased region" description="Polar residues" evidence="3">
    <location>
        <begin position="21"/>
        <end position="39"/>
    </location>
</feature>
<dbReference type="PROSITE" id="PS00463">
    <property type="entry name" value="ZN2_CY6_FUNGAL_1"/>
    <property type="match status" value="1"/>
</dbReference>
<evidence type="ECO:0000259" key="4">
    <source>
        <dbReference type="PROSITE" id="PS50048"/>
    </source>
</evidence>
<sequence length="1218" mass="133132">MENQVPENAATSPGQQHPEATDNNISISTPQNEPTSGALSDSGKGSASATAKASRKRTKTGCLTCRKRRIKCGEQRPTCGNCIKSKRVCEGYNQRVVFKDGMNGMYRPGMLGATGGISSADSRRLIQPYPIQPAPPPGSAAAALQPIAIAPAPTQYGEPITPLDQSKPPHLVRIYQQQPHRQQAGGFQDLSQRMPLTPLTPLDQHAQQEQYEHQEVYHQRASGSQTEDHAGQYPQYYTHTPNSVTSFPISPGSSERPPPISPEESGSGTIYSSQFFPGPGSHGTQYSGAPSMPSFVSSAPANPNSCPFDPPLDPKYAMSSGGGQMNHPPQEYTGLFKIPDNFLHPTSESSLLGQPLDGSSLPILAGPGPNLHFIGPETAHLSQQRGSIDEYGYDDDDDDDDELYDVEDEEEDEEEEDYDVHELDQMMLDADGSVVSPRAHISNIIEPHSRHLNEYSRISFRSFLPDLGVLTAYYPNMSSSPLMNSTTAKIFCHFVYVLGPSLSLFERQPPNPHIAFTPGAGLHGPQNVWSYTIPMLSLSHAPLMHAILALSSLHISKLTKGPTHPSLLHYHLALRRLGKAIASDKHRGHVATLAATLLLGYYETMAAEHDKWSSHIHGAKQLLKEIDFDRVARRVEVLDEEERSARLDPNHHQQQQQQQQQQQENPGLQQQSQPSLLKLRKMRRQQVYNDVDENFAALLSGGKTRKRSIRPGRRNEGVFNTKELDMVQLQADMFWWFAKMDCYQSLISGCPLVLDYIYWSQCPPRARIGTLGTPYGSSDHFFLLLGRLCAFQESDLQRKKSVQKANGGMWIPPPELGGPPRGMGRGRGRGGPPPGMGGGFPPRMQGPPPGWRNGEGPSTGINGPPSGIGAAPPGTTGEPPPGHGPAPGSGGPQQPFPYVPPMYGPHNGKGRGMGMPPSMGGAQVQYGMAPAPSGPPRVPLAFAENFPEISLEEERKRKLRELSPEDLETATVEAETEWNEIRGALQVFQESLGVEYQPLPIEYMPVQNTPFGAAIYYRTYSIATLQMLYHMATIVLHRCHPSMPAISMMAAGVASPKTARMAIDIARITAGLVPTDPTGQINPALGASLIESTMPLFFAAVQYQDQAQRDWVVMKLREIARLTGWATAMRVLLGCQRAWEKAAEMGKGPRYERPPFEEEGEMFYEWMHNSVQTSTGEHMDVTLAGSANGGGQSVWRTAGRRLAGAAGILGDDFGNLSI</sequence>
<evidence type="ECO:0000313" key="6">
    <source>
        <dbReference type="Proteomes" id="UP001447188"/>
    </source>
</evidence>
<evidence type="ECO:0000256" key="1">
    <source>
        <dbReference type="ARBA" id="ARBA00004123"/>
    </source>
</evidence>
<dbReference type="SMART" id="SM00066">
    <property type="entry name" value="GAL4"/>
    <property type="match status" value="1"/>
</dbReference>
<gene>
    <name evidence="5" type="ORF">Q9L58_008764</name>
</gene>